<dbReference type="Gene3D" id="4.10.365.10">
    <property type="entry name" value="p27"/>
    <property type="match status" value="1"/>
</dbReference>
<evidence type="ECO:0000256" key="1">
    <source>
        <dbReference type="ARBA" id="ARBA00004123"/>
    </source>
</evidence>
<feature type="domain" description="Cyclin-dependent kinase inhibitor" evidence="7">
    <location>
        <begin position="7"/>
        <end position="58"/>
    </location>
</feature>
<organism evidence="8">
    <name type="scientific">Oikopleura dioica</name>
    <name type="common">Tunicate</name>
    <dbReference type="NCBI Taxonomy" id="34765"/>
    <lineage>
        <taxon>Eukaryota</taxon>
        <taxon>Metazoa</taxon>
        <taxon>Chordata</taxon>
        <taxon>Tunicata</taxon>
        <taxon>Appendicularia</taxon>
        <taxon>Copelata</taxon>
        <taxon>Oikopleuridae</taxon>
        <taxon>Oikopleura</taxon>
    </lineage>
</organism>
<evidence type="ECO:0000256" key="3">
    <source>
        <dbReference type="ARBA" id="ARBA00023013"/>
    </source>
</evidence>
<dbReference type="EMBL" id="FN653134">
    <property type="protein sequence ID" value="CBY12664.1"/>
    <property type="molecule type" value="Genomic_DNA"/>
</dbReference>
<feature type="region of interest" description="Disordered" evidence="6">
    <location>
        <begin position="78"/>
        <end position="112"/>
    </location>
</feature>
<dbReference type="OrthoDB" id="9940972at2759"/>
<dbReference type="PANTHER" id="PTHR10265:SF45">
    <property type="entry name" value="DACAPO"/>
    <property type="match status" value="1"/>
</dbReference>
<dbReference type="Proteomes" id="UP000001307">
    <property type="component" value="Unassembled WGS sequence"/>
</dbReference>
<gene>
    <name evidence="8" type="ORF">GSOID_T00002106001</name>
</gene>
<evidence type="ECO:0000256" key="5">
    <source>
        <dbReference type="ARBA" id="ARBA00023306"/>
    </source>
</evidence>
<dbReference type="InterPro" id="IPR044898">
    <property type="entry name" value="CDI_dom_sf"/>
</dbReference>
<keyword evidence="3" id="KW-0649">Protein kinase inhibitor</keyword>
<dbReference type="GO" id="GO:0005634">
    <property type="term" value="C:nucleus"/>
    <property type="evidence" value="ECO:0007669"/>
    <property type="project" value="UniProtKB-SubCell"/>
</dbReference>
<protein>
    <recommendedName>
        <fullName evidence="7">Cyclin-dependent kinase inhibitor domain-containing protein</fullName>
    </recommendedName>
</protein>
<accession>E4XSF2</accession>
<evidence type="ECO:0000313" key="9">
    <source>
        <dbReference type="Proteomes" id="UP000001307"/>
    </source>
</evidence>
<reference evidence="8" key="1">
    <citation type="journal article" date="2010" name="Science">
        <title>Plasticity of animal genome architecture unmasked by rapid evolution of a pelagic tunicate.</title>
        <authorList>
            <person name="Denoeud F."/>
            <person name="Henriet S."/>
            <person name="Mungpakdee S."/>
            <person name="Aury J.M."/>
            <person name="Da Silva C."/>
            <person name="Brinkmann H."/>
            <person name="Mikhaleva J."/>
            <person name="Olsen L.C."/>
            <person name="Jubin C."/>
            <person name="Canestro C."/>
            <person name="Bouquet J.M."/>
            <person name="Danks G."/>
            <person name="Poulain J."/>
            <person name="Campsteijn C."/>
            <person name="Adamski M."/>
            <person name="Cross I."/>
            <person name="Yadetie F."/>
            <person name="Muffato M."/>
            <person name="Louis A."/>
            <person name="Butcher S."/>
            <person name="Tsagkogeorga G."/>
            <person name="Konrad A."/>
            <person name="Singh S."/>
            <person name="Jensen M.F."/>
            <person name="Cong E.H."/>
            <person name="Eikeseth-Otteraa H."/>
            <person name="Noel B."/>
            <person name="Anthouard V."/>
            <person name="Porcel B.M."/>
            <person name="Kachouri-Lafond R."/>
            <person name="Nishino A."/>
            <person name="Ugolini M."/>
            <person name="Chourrout P."/>
            <person name="Nishida H."/>
            <person name="Aasland R."/>
            <person name="Huzurbazar S."/>
            <person name="Westhof E."/>
            <person name="Delsuc F."/>
            <person name="Lehrach H."/>
            <person name="Reinhardt R."/>
            <person name="Weissenbach J."/>
            <person name="Roy S.W."/>
            <person name="Artiguenave F."/>
            <person name="Postlethwait J.H."/>
            <person name="Manak J.R."/>
            <person name="Thompson E.M."/>
            <person name="Jaillon O."/>
            <person name="Du Pasquier L."/>
            <person name="Boudinot P."/>
            <person name="Liberles D.A."/>
            <person name="Volff J.N."/>
            <person name="Philippe H."/>
            <person name="Lenhard B."/>
            <person name="Roest Crollius H."/>
            <person name="Wincker P."/>
            <person name="Chourrout D."/>
        </authorList>
    </citation>
    <scope>NUCLEOTIDE SEQUENCE [LARGE SCALE GENOMIC DNA]</scope>
</reference>
<evidence type="ECO:0000256" key="4">
    <source>
        <dbReference type="ARBA" id="ARBA00023242"/>
    </source>
</evidence>
<feature type="compositionally biased region" description="Basic and acidic residues" evidence="6">
    <location>
        <begin position="78"/>
        <end position="88"/>
    </location>
</feature>
<keyword evidence="9" id="KW-1185">Reference proteome</keyword>
<evidence type="ECO:0000313" key="8">
    <source>
        <dbReference type="EMBL" id="CBY12664.1"/>
    </source>
</evidence>
<feature type="compositionally biased region" description="Basic residues" evidence="6">
    <location>
        <begin position="90"/>
        <end position="100"/>
    </location>
</feature>
<keyword evidence="5" id="KW-0131">Cell cycle</keyword>
<dbReference type="GO" id="GO:0004861">
    <property type="term" value="F:cyclin-dependent protein serine/threonine kinase inhibitor activity"/>
    <property type="evidence" value="ECO:0007669"/>
    <property type="project" value="InterPro"/>
</dbReference>
<evidence type="ECO:0000259" key="7">
    <source>
        <dbReference type="Pfam" id="PF02234"/>
    </source>
</evidence>
<evidence type="ECO:0000256" key="2">
    <source>
        <dbReference type="ARBA" id="ARBA00006726"/>
    </source>
</evidence>
<dbReference type="AlphaFoldDB" id="E4XSF2"/>
<dbReference type="Pfam" id="PF02234">
    <property type="entry name" value="CDI"/>
    <property type="match status" value="1"/>
</dbReference>
<evidence type="ECO:0000256" key="6">
    <source>
        <dbReference type="SAM" id="MobiDB-lite"/>
    </source>
</evidence>
<name>E4XSF2_OIKDI</name>
<keyword evidence="4" id="KW-0539">Nucleus</keyword>
<dbReference type="InterPro" id="IPR003175">
    <property type="entry name" value="CDI_dom"/>
</dbReference>
<proteinExistence type="inferred from homology"/>
<dbReference type="InParanoid" id="E4XSF2"/>
<dbReference type="GO" id="GO:0051726">
    <property type="term" value="P:regulation of cell cycle"/>
    <property type="evidence" value="ECO:0007669"/>
    <property type="project" value="InterPro"/>
</dbReference>
<sequence length="165" mass="18962">MMKAKRCLFGPSDPELTHRQYNESLQQHLQSAEKDWNFNFADENPILSSESRYKWEVVRSSSVPPVYRTKRLFDPKAPKLAAEADQKTAKTSRRSSKNTRAKSQLASKKTTQTTMTEMFTVKRQRSNMPKKIEPGSTSPERVFGVLTRSTSRVHTRSTAKRHIVC</sequence>
<dbReference type="PANTHER" id="PTHR10265">
    <property type="entry name" value="CYCLIN-DEPENDENT KINASE INHIBITOR 1"/>
    <property type="match status" value="1"/>
</dbReference>
<comment type="subcellular location">
    <subcellularLocation>
        <location evidence="1">Nucleus</location>
    </subcellularLocation>
</comment>
<comment type="similarity">
    <text evidence="2">Belongs to the CDI family.</text>
</comment>